<dbReference type="EMBL" id="PKJC01000036">
    <property type="protein sequence ID" value="PKZ62975.1"/>
    <property type="molecule type" value="Genomic_DNA"/>
</dbReference>
<organism evidence="2 3">
    <name type="scientific">Gordonia terrae</name>
    <dbReference type="NCBI Taxonomy" id="2055"/>
    <lineage>
        <taxon>Bacteria</taxon>
        <taxon>Bacillati</taxon>
        <taxon>Actinomycetota</taxon>
        <taxon>Actinomycetes</taxon>
        <taxon>Mycobacteriales</taxon>
        <taxon>Gordoniaceae</taxon>
        <taxon>Gordonia</taxon>
    </lineage>
</organism>
<proteinExistence type="predicted"/>
<dbReference type="Proteomes" id="UP000234662">
    <property type="component" value="Unassembled WGS sequence"/>
</dbReference>
<sequence>MTTTEPAYRSGRRSRSGLAVGRLENRHSIILAVTVTLVTLSLFLGNLMLTGVLALIAVPMLALGVLPFGAAGKTVVERLAERMRFAAAGTTSAWADDVLSEIPRGDNLPGVLAPLMPIEVEDGRGGHQCLVWNRQTGIVSAPMFVSPVGLTLADDGDALTWVTNFGGMLADLGHMPTVSSITFTCESAPTGGMNQRSYTRNRIERARERARENARISGTAPVEPPEVCVRVLDGLVSQSRAQTADVTCLVTINFDLTKAQPAPKDLSQGAAEVVNMLPRFESALAASGMTVTHRATKGQLIRYIRTAFDPALRNTDLDEAAEEQQWRGAAPLRTEASVDTYAHDSGYSVSWVYSESLGGLRRFRGMLPLVSPGRYHRRFSMVYRPYSAVEASRQVEKEVSAGVFRRIWAQKTKKDETQREHDDRAAARRMAQQESLGAGLGLFTFYVTTTVRNEDTLSEACADVERRQGESKTKWRRARRAMEATFAASLGVGIEPTSALSRMAKDRWGA</sequence>
<evidence type="ECO:0000313" key="2">
    <source>
        <dbReference type="EMBL" id="PKZ62975.1"/>
    </source>
</evidence>
<keyword evidence="1" id="KW-1133">Transmembrane helix</keyword>
<evidence type="ECO:0008006" key="4">
    <source>
        <dbReference type="Google" id="ProtNLM"/>
    </source>
</evidence>
<accession>A0A2I1R1F7</accession>
<comment type="caution">
    <text evidence="2">The sequence shown here is derived from an EMBL/GenBank/DDBJ whole genome shotgun (WGS) entry which is preliminary data.</text>
</comment>
<gene>
    <name evidence="2" type="ORF">CYJ73_24160</name>
</gene>
<dbReference type="AlphaFoldDB" id="A0A2I1R1F7"/>
<keyword evidence="1" id="KW-0472">Membrane</keyword>
<dbReference type="RefSeq" id="WP_101822854.1">
    <property type="nucleotide sequence ID" value="NZ_PKJC01000036.1"/>
</dbReference>
<feature type="transmembrane region" description="Helical" evidence="1">
    <location>
        <begin position="29"/>
        <end position="49"/>
    </location>
</feature>
<dbReference type="InterPro" id="IPR049978">
    <property type="entry name" value="SCO6880-like"/>
</dbReference>
<protein>
    <recommendedName>
        <fullName evidence="4">PrgI family protein</fullName>
    </recommendedName>
</protein>
<keyword evidence="1" id="KW-0812">Transmembrane</keyword>
<name>A0A2I1R1F7_9ACTN</name>
<evidence type="ECO:0000256" key="1">
    <source>
        <dbReference type="SAM" id="Phobius"/>
    </source>
</evidence>
<dbReference type="NCBIfam" id="NF042935">
    <property type="entry name" value="SCO6880_fam"/>
    <property type="match status" value="1"/>
</dbReference>
<reference evidence="2 3" key="1">
    <citation type="submission" date="2017-12" db="EMBL/GenBank/DDBJ databases">
        <title>Phylogenetic diversity of female urinary microbiome.</title>
        <authorList>
            <person name="Thomas-White K."/>
            <person name="Wolfe A.J."/>
        </authorList>
    </citation>
    <scope>NUCLEOTIDE SEQUENCE [LARGE SCALE GENOMIC DNA]</scope>
    <source>
        <strain evidence="2 3">UMB0777</strain>
    </source>
</reference>
<evidence type="ECO:0000313" key="3">
    <source>
        <dbReference type="Proteomes" id="UP000234662"/>
    </source>
</evidence>